<keyword evidence="2" id="KW-1185">Reference proteome</keyword>
<name>A0ACB8BXB6_9AGAM</name>
<reference evidence="1" key="1">
    <citation type="journal article" date="2021" name="New Phytol.">
        <title>Evolutionary innovations through gain and loss of genes in the ectomycorrhizal Boletales.</title>
        <authorList>
            <person name="Wu G."/>
            <person name="Miyauchi S."/>
            <person name="Morin E."/>
            <person name="Kuo A."/>
            <person name="Drula E."/>
            <person name="Varga T."/>
            <person name="Kohler A."/>
            <person name="Feng B."/>
            <person name="Cao Y."/>
            <person name="Lipzen A."/>
            <person name="Daum C."/>
            <person name="Hundley H."/>
            <person name="Pangilinan J."/>
            <person name="Johnson J."/>
            <person name="Barry K."/>
            <person name="LaButti K."/>
            <person name="Ng V."/>
            <person name="Ahrendt S."/>
            <person name="Min B."/>
            <person name="Choi I.G."/>
            <person name="Park H."/>
            <person name="Plett J.M."/>
            <person name="Magnuson J."/>
            <person name="Spatafora J.W."/>
            <person name="Nagy L.G."/>
            <person name="Henrissat B."/>
            <person name="Grigoriev I.V."/>
            <person name="Yang Z.L."/>
            <person name="Xu J."/>
            <person name="Martin F.M."/>
        </authorList>
    </citation>
    <scope>NUCLEOTIDE SEQUENCE</scope>
    <source>
        <strain evidence="1">KUC20120723A-06</strain>
    </source>
</reference>
<comment type="caution">
    <text evidence="1">The sequence shown here is derived from an EMBL/GenBank/DDBJ whole genome shotgun (WGS) entry which is preliminary data.</text>
</comment>
<accession>A0ACB8BXB6</accession>
<dbReference type="Proteomes" id="UP000790709">
    <property type="component" value="Unassembled WGS sequence"/>
</dbReference>
<evidence type="ECO:0000313" key="2">
    <source>
        <dbReference type="Proteomes" id="UP000790709"/>
    </source>
</evidence>
<evidence type="ECO:0000313" key="1">
    <source>
        <dbReference type="EMBL" id="KAH7930127.1"/>
    </source>
</evidence>
<protein>
    <submittedName>
        <fullName evidence="1">Uncharacterized protein</fullName>
    </submittedName>
</protein>
<dbReference type="EMBL" id="MU266334">
    <property type="protein sequence ID" value="KAH7930127.1"/>
    <property type="molecule type" value="Genomic_DNA"/>
</dbReference>
<sequence length="230" mass="25961">MSRPNGLRTLVASHRLTGLPIYIHPFLLCNDQPGDLKNAMTVDYDRCHNTTTAAHWVPCSVQNASTLDCPRSKCTWLAVLCTGTTRFNESCMRLLLNQVHEHRDILVSVFKLSALDVIKGLGCYSFTFIAPPMSCPPRYSQLMRQKLPTPRPRVFEWLVLDVDAGAVWAWAGTKSIVVNQTLTLHALRRGLRQERRSRTWASRDGEWGASMTKCSRRITKYKSFGNLGAP</sequence>
<gene>
    <name evidence="1" type="ORF">BV22DRAFT_76166</name>
</gene>
<proteinExistence type="predicted"/>
<organism evidence="1 2">
    <name type="scientific">Leucogyrophana mollusca</name>
    <dbReference type="NCBI Taxonomy" id="85980"/>
    <lineage>
        <taxon>Eukaryota</taxon>
        <taxon>Fungi</taxon>
        <taxon>Dikarya</taxon>
        <taxon>Basidiomycota</taxon>
        <taxon>Agaricomycotina</taxon>
        <taxon>Agaricomycetes</taxon>
        <taxon>Agaricomycetidae</taxon>
        <taxon>Boletales</taxon>
        <taxon>Boletales incertae sedis</taxon>
        <taxon>Leucogyrophana</taxon>
    </lineage>
</organism>